<dbReference type="Gene3D" id="1.20.58.390">
    <property type="entry name" value="Neurotransmitter-gated ion-channel transmembrane domain"/>
    <property type="match status" value="1"/>
</dbReference>
<dbReference type="InterPro" id="IPR036734">
    <property type="entry name" value="Neur_chan_lig-bd_sf"/>
</dbReference>
<keyword evidence="5" id="KW-0813">Transport</keyword>
<dbReference type="PANTHER" id="PTHR18945">
    <property type="entry name" value="NEUROTRANSMITTER GATED ION CHANNEL"/>
    <property type="match status" value="1"/>
</dbReference>
<comment type="caution">
    <text evidence="8">The sequence shown here is derived from an EMBL/GenBank/DDBJ whole genome shotgun (WGS) entry which is preliminary data.</text>
</comment>
<accession>A0AAD9J3K9</accession>
<feature type="domain" description="Neurotransmitter-gated ion-channel transmembrane" evidence="7">
    <location>
        <begin position="120"/>
        <end position="176"/>
    </location>
</feature>
<name>A0AAD9J3K9_9ANNE</name>
<reference evidence="8" key="1">
    <citation type="journal article" date="2023" name="Mol. Biol. Evol.">
        <title>Third-Generation Sequencing Reveals the Adaptive Role of the Epigenome in Three Deep-Sea Polychaetes.</title>
        <authorList>
            <person name="Perez M."/>
            <person name="Aroh O."/>
            <person name="Sun Y."/>
            <person name="Lan Y."/>
            <person name="Juniper S.K."/>
            <person name="Young C.R."/>
            <person name="Angers B."/>
            <person name="Qian P.Y."/>
        </authorList>
    </citation>
    <scope>NUCLEOTIDE SEQUENCE</scope>
    <source>
        <strain evidence="8">P08H-3</strain>
    </source>
</reference>
<dbReference type="CDD" id="cd19051">
    <property type="entry name" value="LGIC_TM_cation"/>
    <property type="match status" value="1"/>
</dbReference>
<dbReference type="PRINTS" id="PR00252">
    <property type="entry name" value="NRIONCHANNEL"/>
</dbReference>
<feature type="transmembrane region" description="Helical" evidence="5">
    <location>
        <begin position="145"/>
        <end position="163"/>
    </location>
</feature>
<dbReference type="Pfam" id="PF02932">
    <property type="entry name" value="Neur_chan_memb"/>
    <property type="match status" value="1"/>
</dbReference>
<evidence type="ECO:0000256" key="4">
    <source>
        <dbReference type="ARBA" id="ARBA00023136"/>
    </source>
</evidence>
<keyword evidence="3 5" id="KW-1133">Transmembrane helix</keyword>
<dbReference type="Gene3D" id="2.70.170.10">
    <property type="entry name" value="Neurotransmitter-gated ion-channel ligand-binding domain"/>
    <property type="match status" value="1"/>
</dbReference>
<dbReference type="SUPFAM" id="SSF63712">
    <property type="entry name" value="Nicotinic receptor ligand binding domain-like"/>
    <property type="match status" value="1"/>
</dbReference>
<dbReference type="GO" id="GO:0004888">
    <property type="term" value="F:transmembrane signaling receptor activity"/>
    <property type="evidence" value="ECO:0007669"/>
    <property type="project" value="InterPro"/>
</dbReference>
<dbReference type="InterPro" id="IPR038050">
    <property type="entry name" value="Neuro_actylchol_rec"/>
</dbReference>
<keyword evidence="5" id="KW-0406">Ion transport</keyword>
<dbReference type="GO" id="GO:0016020">
    <property type="term" value="C:membrane"/>
    <property type="evidence" value="ECO:0007669"/>
    <property type="project" value="UniProtKB-SubCell"/>
</dbReference>
<dbReference type="InterPro" id="IPR018000">
    <property type="entry name" value="Neurotransmitter_ion_chnl_CS"/>
</dbReference>
<evidence type="ECO:0000256" key="3">
    <source>
        <dbReference type="ARBA" id="ARBA00022989"/>
    </source>
</evidence>
<keyword evidence="2 5" id="KW-0812">Transmembrane</keyword>
<dbReference type="InterPro" id="IPR006029">
    <property type="entry name" value="Neurotrans-gated_channel_TM"/>
</dbReference>
<dbReference type="GO" id="GO:0005230">
    <property type="term" value="F:extracellular ligand-gated monoatomic ion channel activity"/>
    <property type="evidence" value="ECO:0007669"/>
    <property type="project" value="InterPro"/>
</dbReference>
<evidence type="ECO:0000259" key="7">
    <source>
        <dbReference type="Pfam" id="PF02932"/>
    </source>
</evidence>
<dbReference type="InterPro" id="IPR036719">
    <property type="entry name" value="Neuro-gated_channel_TM_sf"/>
</dbReference>
<sequence>MPDFERIRVLLNHDGMLHWEPGGIFRTTCDIDITYFPFDMQHCPLLIGAYSYYSNKMNITNGSSHMITHDFRLNGEWHVYGTTAAWAITILDPCCMQDGYAHVVFGLHLRRRSKFYVMNIVLPCLMLSVLIMIGFYLPPDAGEKISLGISVLLAFTVFLLMIADNIPRTSLAIPLMDRRPSVVYAMRLTSTEDKQLNSSF</sequence>
<evidence type="ECO:0000313" key="9">
    <source>
        <dbReference type="Proteomes" id="UP001208570"/>
    </source>
</evidence>
<feature type="domain" description="Neurotransmitter-gated ion-channel ligand-binding" evidence="6">
    <location>
        <begin position="5"/>
        <end position="112"/>
    </location>
</feature>
<comment type="subcellular location">
    <subcellularLocation>
        <location evidence="1">Membrane</location>
        <topology evidence="1">Multi-pass membrane protein</topology>
    </subcellularLocation>
</comment>
<dbReference type="InterPro" id="IPR006202">
    <property type="entry name" value="Neur_chan_lig-bd"/>
</dbReference>
<protein>
    <submittedName>
        <fullName evidence="8">Uncharacterized protein</fullName>
    </submittedName>
</protein>
<comment type="caution">
    <text evidence="5">Lacks conserved residue(s) required for the propagation of feature annotation.</text>
</comment>
<comment type="similarity">
    <text evidence="5">Belongs to the ligand-gated ion channel (TC 1.A.9) family.</text>
</comment>
<evidence type="ECO:0000256" key="2">
    <source>
        <dbReference type="ARBA" id="ARBA00022692"/>
    </source>
</evidence>
<keyword evidence="4 5" id="KW-0472">Membrane</keyword>
<evidence type="ECO:0000256" key="1">
    <source>
        <dbReference type="ARBA" id="ARBA00004141"/>
    </source>
</evidence>
<feature type="transmembrane region" description="Helical" evidence="5">
    <location>
        <begin position="115"/>
        <end position="139"/>
    </location>
</feature>
<dbReference type="SUPFAM" id="SSF90112">
    <property type="entry name" value="Neurotransmitter-gated ion-channel transmembrane pore"/>
    <property type="match status" value="1"/>
</dbReference>
<dbReference type="PROSITE" id="PS00236">
    <property type="entry name" value="NEUROTR_ION_CHANNEL"/>
    <property type="match status" value="1"/>
</dbReference>
<organism evidence="8 9">
    <name type="scientific">Paralvinella palmiformis</name>
    <dbReference type="NCBI Taxonomy" id="53620"/>
    <lineage>
        <taxon>Eukaryota</taxon>
        <taxon>Metazoa</taxon>
        <taxon>Spiralia</taxon>
        <taxon>Lophotrochozoa</taxon>
        <taxon>Annelida</taxon>
        <taxon>Polychaeta</taxon>
        <taxon>Sedentaria</taxon>
        <taxon>Canalipalpata</taxon>
        <taxon>Terebellida</taxon>
        <taxon>Terebelliformia</taxon>
        <taxon>Alvinellidae</taxon>
        <taxon>Paralvinella</taxon>
    </lineage>
</organism>
<evidence type="ECO:0000259" key="6">
    <source>
        <dbReference type="Pfam" id="PF02931"/>
    </source>
</evidence>
<evidence type="ECO:0000256" key="5">
    <source>
        <dbReference type="RuleBase" id="RU000687"/>
    </source>
</evidence>
<dbReference type="InterPro" id="IPR006201">
    <property type="entry name" value="Neur_channel"/>
</dbReference>
<dbReference type="AlphaFoldDB" id="A0AAD9J3K9"/>
<keyword evidence="9" id="KW-1185">Reference proteome</keyword>
<keyword evidence="5" id="KW-0407">Ion channel</keyword>
<dbReference type="Proteomes" id="UP001208570">
    <property type="component" value="Unassembled WGS sequence"/>
</dbReference>
<dbReference type="Pfam" id="PF02931">
    <property type="entry name" value="Neur_chan_LBD"/>
    <property type="match status" value="1"/>
</dbReference>
<dbReference type="EMBL" id="JAODUP010000677">
    <property type="protein sequence ID" value="KAK2145502.1"/>
    <property type="molecule type" value="Genomic_DNA"/>
</dbReference>
<evidence type="ECO:0000313" key="8">
    <source>
        <dbReference type="EMBL" id="KAK2145502.1"/>
    </source>
</evidence>
<proteinExistence type="inferred from homology"/>
<gene>
    <name evidence="8" type="ORF">LSH36_677g02004</name>
</gene>